<sequence length="216" mass="24522">MKNLFYKEMKLSANPLSYWFIIFSDVAMLPRYPILVGSFFICLGIFHTYQQIREYDDITYTVMLPVKKQDVVTAKYLFVLFIECTAFILCTLLTIIRMKVLGHAAPYVTNQLMNANAAYLGYVLIVFAAFNGIFLAGFFKTAYRIGKPFILFCVVGFIIIIIGETLHHIPHLESLNNPSSVSVPQVAILVIGIAVFMLCTWVSYQKAVKDFEAIDL</sequence>
<dbReference type="AlphaFoldDB" id="A0A6P1Y0C9"/>
<name>A0A6P1Y0C9_9SPIR</name>
<dbReference type="KEGG" id="trz:GWP43_03760"/>
<keyword evidence="1" id="KW-0472">Membrane</keyword>
<dbReference type="Pfam" id="PF13346">
    <property type="entry name" value="ABC2_membrane_5"/>
    <property type="match status" value="1"/>
</dbReference>
<protein>
    <submittedName>
        <fullName evidence="2">ABC-2 transporter permease</fullName>
    </submittedName>
</protein>
<reference evidence="2 3" key="1">
    <citation type="submission" date="2020-01" db="EMBL/GenBank/DDBJ databases">
        <title>Complete genome sequence of a human oral phylogroup 1 Treponema sp. strain ATCC 700766, originally isolated from periodontitis dental plaque.</title>
        <authorList>
            <person name="Chan Y."/>
            <person name="Huo Y.-B."/>
            <person name="Yu X.-L."/>
            <person name="Zeng H."/>
            <person name="Leung W.-K."/>
            <person name="Watt R.M."/>
        </authorList>
    </citation>
    <scope>NUCLEOTIDE SEQUENCE [LARGE SCALE GENOMIC DNA]</scope>
    <source>
        <strain evidence="2 3">OMZ 804</strain>
    </source>
</reference>
<dbReference type="EMBL" id="CP048020">
    <property type="protein sequence ID" value="QHX42710.1"/>
    <property type="molecule type" value="Genomic_DNA"/>
</dbReference>
<evidence type="ECO:0000313" key="3">
    <source>
        <dbReference type="Proteomes" id="UP000464374"/>
    </source>
</evidence>
<feature type="transmembrane region" description="Helical" evidence="1">
    <location>
        <begin position="149"/>
        <end position="166"/>
    </location>
</feature>
<dbReference type="RefSeq" id="WP_162662814.1">
    <property type="nucleotide sequence ID" value="NZ_CP048020.1"/>
</dbReference>
<dbReference type="InterPro" id="IPR025699">
    <property type="entry name" value="ABC2_memb-like"/>
</dbReference>
<feature type="transmembrane region" description="Helical" evidence="1">
    <location>
        <begin position="116"/>
        <end position="137"/>
    </location>
</feature>
<feature type="transmembrane region" description="Helical" evidence="1">
    <location>
        <begin position="20"/>
        <end position="46"/>
    </location>
</feature>
<feature type="transmembrane region" description="Helical" evidence="1">
    <location>
        <begin position="76"/>
        <end position="96"/>
    </location>
</feature>
<proteinExistence type="predicted"/>
<evidence type="ECO:0000256" key="1">
    <source>
        <dbReference type="SAM" id="Phobius"/>
    </source>
</evidence>
<dbReference type="Proteomes" id="UP000464374">
    <property type="component" value="Chromosome"/>
</dbReference>
<keyword evidence="1" id="KW-1133">Transmembrane helix</keyword>
<gene>
    <name evidence="2" type="ORF">GWP43_03760</name>
</gene>
<accession>A0A6P1Y0C9</accession>
<evidence type="ECO:0000313" key="2">
    <source>
        <dbReference type="EMBL" id="QHX42710.1"/>
    </source>
</evidence>
<keyword evidence="1" id="KW-0812">Transmembrane</keyword>
<feature type="transmembrane region" description="Helical" evidence="1">
    <location>
        <begin position="186"/>
        <end position="204"/>
    </location>
</feature>
<organism evidence="2 3">
    <name type="scientific">Treponema vincentii</name>
    <dbReference type="NCBI Taxonomy" id="69710"/>
    <lineage>
        <taxon>Bacteria</taxon>
        <taxon>Pseudomonadati</taxon>
        <taxon>Spirochaetota</taxon>
        <taxon>Spirochaetia</taxon>
        <taxon>Spirochaetales</taxon>
        <taxon>Treponemataceae</taxon>
        <taxon>Treponema</taxon>
    </lineage>
</organism>